<feature type="domain" description="Type II secretion system protein GspB C-terminal" evidence="3">
    <location>
        <begin position="190"/>
        <end position="241"/>
    </location>
</feature>
<dbReference type="RefSeq" id="WP_048673782.1">
    <property type="nucleotide sequence ID" value="NZ_CBTJ020000054.1"/>
</dbReference>
<dbReference type="InterPro" id="IPR032389">
    <property type="entry name" value="GspB_C"/>
</dbReference>
<name>W6M9E1_9GAMM</name>
<evidence type="ECO:0000256" key="2">
    <source>
        <dbReference type="SAM" id="Phobius"/>
    </source>
</evidence>
<reference evidence="4" key="1">
    <citation type="submission" date="2013-07" db="EMBL/GenBank/DDBJ databases">
        <authorList>
            <person name="McIlroy S."/>
        </authorList>
    </citation>
    <scope>NUCLEOTIDE SEQUENCE [LARGE SCALE GENOMIC DNA]</scope>
    <source>
        <strain evidence="4">Run_A_D11</strain>
    </source>
</reference>
<evidence type="ECO:0000313" key="4">
    <source>
        <dbReference type="EMBL" id="CDI03214.1"/>
    </source>
</evidence>
<evidence type="ECO:0000313" key="5">
    <source>
        <dbReference type="Proteomes" id="UP000035760"/>
    </source>
</evidence>
<comment type="caution">
    <text evidence="4">The sequence shown here is derived from an EMBL/GenBank/DDBJ whole genome shotgun (WGS) entry which is preliminary data.</text>
</comment>
<keyword evidence="5" id="KW-1185">Reference proteome</keyword>
<evidence type="ECO:0000256" key="1">
    <source>
        <dbReference type="SAM" id="MobiDB-lite"/>
    </source>
</evidence>
<feature type="region of interest" description="Disordered" evidence="1">
    <location>
        <begin position="111"/>
        <end position="170"/>
    </location>
</feature>
<keyword evidence="2" id="KW-0812">Transmembrane</keyword>
<dbReference type="Pfam" id="PF16537">
    <property type="entry name" value="T2SSB"/>
    <property type="match status" value="1"/>
</dbReference>
<dbReference type="Proteomes" id="UP000035760">
    <property type="component" value="Unassembled WGS sequence"/>
</dbReference>
<organism evidence="4 5">
    <name type="scientific">Candidatus Competibacter denitrificans Run_A_D11</name>
    <dbReference type="NCBI Taxonomy" id="1400863"/>
    <lineage>
        <taxon>Bacteria</taxon>
        <taxon>Pseudomonadati</taxon>
        <taxon>Pseudomonadota</taxon>
        <taxon>Gammaproteobacteria</taxon>
        <taxon>Candidatus Competibacteraceae</taxon>
        <taxon>Candidatus Competibacter</taxon>
    </lineage>
</organism>
<evidence type="ECO:0000259" key="3">
    <source>
        <dbReference type="Pfam" id="PF16537"/>
    </source>
</evidence>
<proteinExistence type="predicted"/>
<feature type="transmembrane region" description="Helical" evidence="2">
    <location>
        <begin position="38"/>
        <end position="59"/>
    </location>
</feature>
<dbReference type="EMBL" id="CBTJ020000054">
    <property type="protein sequence ID" value="CDI03214.1"/>
    <property type="molecule type" value="Genomic_DNA"/>
</dbReference>
<keyword evidence="2" id="KW-1133">Transmembrane helix</keyword>
<gene>
    <name evidence="4" type="ORF">BN873_460018</name>
</gene>
<accession>W6M9E1</accession>
<reference evidence="4" key="2">
    <citation type="submission" date="2014-03" db="EMBL/GenBank/DDBJ databases">
        <title>Candidatus Competibacter-lineage genomes retrieved from metagenomes reveal functional metabolic diversity.</title>
        <authorList>
            <person name="McIlroy S.J."/>
            <person name="Albertsen M."/>
            <person name="Andresen E.K."/>
            <person name="Saunders A.M."/>
            <person name="Kristiansen R."/>
            <person name="Stokholm-Bjerregaard M."/>
            <person name="Nielsen K.L."/>
            <person name="Nielsen P.H."/>
        </authorList>
    </citation>
    <scope>NUCLEOTIDE SEQUENCE</scope>
    <source>
        <strain evidence="4">Run_A_D11</strain>
    </source>
</reference>
<sequence>MSYILDALRKAEHDRHRGRPPHPVTSTAWSPATRHSRWLWVGAGIGLSGNIALLIYLLFRPQPVAEPIPVVAPAPVSVVPAPLEPTAPIIAPKAPGVELLPTTPVLPASVAPLNTPASSPPTPARPSSKVPASASLPPTRVPTPVGHERRRELTAKPTAGGPSVTFGPEPPPLLEMLPASARRGLPAKLDIHVYSPDADKRFVVLNGRRYREGESIGEGAVLETVTPAGATVRQGSRRFRLAVPR</sequence>
<dbReference type="GO" id="GO:0015627">
    <property type="term" value="C:type II protein secretion system complex"/>
    <property type="evidence" value="ECO:0007669"/>
    <property type="project" value="InterPro"/>
</dbReference>
<dbReference type="AlphaFoldDB" id="W6M9E1"/>
<dbReference type="OrthoDB" id="5432325at2"/>
<dbReference type="STRING" id="1400863.BN873_460018"/>
<keyword evidence="2" id="KW-0472">Membrane</keyword>
<protein>
    <submittedName>
        <fullName evidence="4">General secretion pathway protein B</fullName>
    </submittedName>
</protein>